<dbReference type="AlphaFoldDB" id="A0A4U6T6K3"/>
<keyword evidence="2" id="KW-1185">Reference proteome</keyword>
<dbReference type="EMBL" id="CM016560">
    <property type="protein sequence ID" value="TKV97407.1"/>
    <property type="molecule type" value="Genomic_DNA"/>
</dbReference>
<dbReference type="Gramene" id="TKV97407">
    <property type="protein sequence ID" value="TKV97407"/>
    <property type="gene ID" value="SEVIR_9G491900v2"/>
</dbReference>
<evidence type="ECO:0000313" key="1">
    <source>
        <dbReference type="EMBL" id="TKV97407.1"/>
    </source>
</evidence>
<proteinExistence type="predicted"/>
<dbReference type="Proteomes" id="UP000298652">
    <property type="component" value="Chromosome 9"/>
</dbReference>
<accession>A0A4U6T6K3</accession>
<gene>
    <name evidence="1" type="ORF">SEVIR_9G491900v2</name>
</gene>
<evidence type="ECO:0000313" key="2">
    <source>
        <dbReference type="Proteomes" id="UP000298652"/>
    </source>
</evidence>
<organism evidence="1 2">
    <name type="scientific">Setaria viridis</name>
    <name type="common">Green bristlegrass</name>
    <name type="synonym">Setaria italica subsp. viridis</name>
    <dbReference type="NCBI Taxonomy" id="4556"/>
    <lineage>
        <taxon>Eukaryota</taxon>
        <taxon>Viridiplantae</taxon>
        <taxon>Streptophyta</taxon>
        <taxon>Embryophyta</taxon>
        <taxon>Tracheophyta</taxon>
        <taxon>Spermatophyta</taxon>
        <taxon>Magnoliopsida</taxon>
        <taxon>Liliopsida</taxon>
        <taxon>Poales</taxon>
        <taxon>Poaceae</taxon>
        <taxon>PACMAD clade</taxon>
        <taxon>Panicoideae</taxon>
        <taxon>Panicodae</taxon>
        <taxon>Paniceae</taxon>
        <taxon>Cenchrinae</taxon>
        <taxon>Setaria</taxon>
    </lineage>
</organism>
<reference evidence="1" key="1">
    <citation type="submission" date="2019-03" db="EMBL/GenBank/DDBJ databases">
        <title>WGS assembly of Setaria viridis.</title>
        <authorList>
            <person name="Huang P."/>
            <person name="Jenkins J."/>
            <person name="Grimwood J."/>
            <person name="Barry K."/>
            <person name="Healey A."/>
            <person name="Mamidi S."/>
            <person name="Sreedasyam A."/>
            <person name="Shu S."/>
            <person name="Feldman M."/>
            <person name="Wu J."/>
            <person name="Yu Y."/>
            <person name="Chen C."/>
            <person name="Johnson J."/>
            <person name="Rokhsar D."/>
            <person name="Baxter I."/>
            <person name="Schmutz J."/>
            <person name="Brutnell T."/>
            <person name="Kellogg E."/>
        </authorList>
    </citation>
    <scope>NUCLEOTIDE SEQUENCE [LARGE SCALE GENOMIC DNA]</scope>
</reference>
<sequence length="90" mass="10072">MITACSQFQNGSKGNYKLRLESVINSLATIVYAVQCTHYCLSKENSMRLQICLSQMILELAMGIFFNCKAVTDATPYQSRQNLLLISTTP</sequence>
<protein>
    <submittedName>
        <fullName evidence="1">Uncharacterized protein</fullName>
    </submittedName>
</protein>
<name>A0A4U6T6K3_SETVI</name>